<comment type="caution">
    <text evidence="1">The sequence shown here is derived from an EMBL/GenBank/DDBJ whole genome shotgun (WGS) entry which is preliminary data.</text>
</comment>
<accession>A0ABS8QKI7</accession>
<keyword evidence="2" id="KW-1185">Reference proteome</keyword>
<protein>
    <submittedName>
        <fullName evidence="1">N4-gp56 family major capsid protein</fullName>
    </submittedName>
</protein>
<proteinExistence type="predicted"/>
<evidence type="ECO:0000313" key="2">
    <source>
        <dbReference type="Proteomes" id="UP001162836"/>
    </source>
</evidence>
<dbReference type="EMBL" id="JAJODE010000039">
    <property type="protein sequence ID" value="MCD4839736.1"/>
    <property type="molecule type" value="Genomic_DNA"/>
</dbReference>
<gene>
    <name evidence="1" type="ORF">LRS37_12840</name>
</gene>
<dbReference type="SUPFAM" id="SSF56563">
    <property type="entry name" value="Major capsid protein gp5"/>
    <property type="match status" value="1"/>
</dbReference>
<dbReference type="Pfam" id="PF25209">
    <property type="entry name" value="Phage_capsid_4"/>
    <property type="match status" value="1"/>
</dbReference>
<sequence>MAQTKLSNLINPQVFSDELSVKLGDAIKLYPLAYVESFTGKEGSIISVPSYTYVGDADVIAEGVAIDPNLLNQGTVDVQVVKVGKAFELTDEAVKNGYGDPVGQAEKQLLASIAGGIEKKMFEALDTATLKHTTAEGAGVTGEEVLKALALFGEDYEGQKALLINPANMPQVMKDEAYVNGAIYGCEVQVSNRVPVGTAYIVKPEAVALYLSKEVQVEMDRDILKKSTVISADSHFATHLRDHSKAIKITLA</sequence>
<dbReference type="RefSeq" id="WP_231315084.1">
    <property type="nucleotide sequence ID" value="NZ_JAJODE010000039.1"/>
</dbReference>
<evidence type="ECO:0000313" key="1">
    <source>
        <dbReference type="EMBL" id="MCD4839736.1"/>
    </source>
</evidence>
<name>A0ABS8QKI7_9BACI</name>
<organism evidence="1 2">
    <name type="scientific">Neobacillus sedimentimangrovi</name>
    <dbReference type="NCBI Taxonomy" id="2699460"/>
    <lineage>
        <taxon>Bacteria</taxon>
        <taxon>Bacillati</taxon>
        <taxon>Bacillota</taxon>
        <taxon>Bacilli</taxon>
        <taxon>Bacillales</taxon>
        <taxon>Bacillaceae</taxon>
        <taxon>Neobacillus</taxon>
    </lineage>
</organism>
<reference evidence="1 2" key="1">
    <citation type="journal article" date="2023" name="Antonie Van Leeuwenhoek">
        <title>Unveiling the genomic potential of a novel thermostable glycoside hydrolases producing Neobacillus sedimentimangrovi UE25.</title>
        <authorList>
            <person name="Ejaz U."/>
            <person name="Saleem F."/>
            <person name="Rashid R."/>
            <person name="Hasan K.A."/>
            <person name="Syed M.N."/>
            <person name="Sohail M."/>
        </authorList>
    </citation>
    <scope>NUCLEOTIDE SEQUENCE [LARGE SCALE GENOMIC DNA]</scope>
    <source>
        <strain evidence="1 2">UE25</strain>
    </source>
</reference>
<dbReference type="Proteomes" id="UP001162836">
    <property type="component" value="Unassembled WGS sequence"/>
</dbReference>